<dbReference type="SUPFAM" id="SSF52151">
    <property type="entry name" value="FabD/lysophospholipase-like"/>
    <property type="match status" value="1"/>
</dbReference>
<dbReference type="Proteomes" id="UP001596028">
    <property type="component" value="Unassembled WGS sequence"/>
</dbReference>
<gene>
    <name evidence="3" type="ORF">ACFO3S_09110</name>
</gene>
<evidence type="ECO:0000313" key="3">
    <source>
        <dbReference type="EMBL" id="MFC4598389.1"/>
    </source>
</evidence>
<evidence type="ECO:0000313" key="4">
    <source>
        <dbReference type="Proteomes" id="UP001596028"/>
    </source>
</evidence>
<dbReference type="Pfam" id="PF01734">
    <property type="entry name" value="Patatin"/>
    <property type="match status" value="1"/>
</dbReference>
<dbReference type="Gene3D" id="3.40.1090.10">
    <property type="entry name" value="Cytosolic phospholipase A2 catalytic domain"/>
    <property type="match status" value="2"/>
</dbReference>
<protein>
    <submittedName>
        <fullName evidence="3">Patatin-like phospholipase family protein</fullName>
    </submittedName>
</protein>
<evidence type="ECO:0000259" key="2">
    <source>
        <dbReference type="Pfam" id="PF01734"/>
    </source>
</evidence>
<accession>A0ABV9FDV7</accession>
<dbReference type="InterPro" id="IPR016035">
    <property type="entry name" value="Acyl_Trfase/lysoPLipase"/>
</dbReference>
<dbReference type="EMBL" id="JBHSEP010000005">
    <property type="protein sequence ID" value="MFC4598389.1"/>
    <property type="molecule type" value="Genomic_DNA"/>
</dbReference>
<dbReference type="InterPro" id="IPR002641">
    <property type="entry name" value="PNPLA_dom"/>
</dbReference>
<feature type="domain" description="PNPLA" evidence="2">
    <location>
        <begin position="5"/>
        <end position="215"/>
    </location>
</feature>
<name>A0ABV9FDV7_9BACL</name>
<dbReference type="RefSeq" id="WP_378094594.1">
    <property type="nucleotide sequence ID" value="NZ_JBHSEP010000005.1"/>
</dbReference>
<evidence type="ECO:0000256" key="1">
    <source>
        <dbReference type="ARBA" id="ARBA00023098"/>
    </source>
</evidence>
<proteinExistence type="predicted"/>
<comment type="caution">
    <text evidence="3">The sequence shown here is derived from an EMBL/GenBank/DDBJ whole genome shotgun (WGS) entry which is preliminary data.</text>
</comment>
<reference evidence="4" key="1">
    <citation type="journal article" date="2019" name="Int. J. Syst. Evol. Microbiol.">
        <title>The Global Catalogue of Microorganisms (GCM) 10K type strain sequencing project: providing services to taxonomists for standard genome sequencing and annotation.</title>
        <authorList>
            <consortium name="The Broad Institute Genomics Platform"/>
            <consortium name="The Broad Institute Genome Sequencing Center for Infectious Disease"/>
            <person name="Wu L."/>
            <person name="Ma J."/>
        </authorList>
    </citation>
    <scope>NUCLEOTIDE SEQUENCE [LARGE SCALE GENOMIC DNA]</scope>
    <source>
        <strain evidence="4">CCUG 49571</strain>
    </source>
</reference>
<keyword evidence="4" id="KW-1185">Reference proteome</keyword>
<keyword evidence="1" id="KW-0443">Lipid metabolism</keyword>
<sequence>MAYTLCLSGGGFRATLFHLGVIRRLLFLDVFDQIERINSVSGGSIAAGMVMMELSKGTFKSTVDFDQRVIKPIIRFIQKSPRNNIYRLVPLRKDPMKFADLLDKELFNRIAFNEITRRPEWVCYATSLNSAFSWKYSQNEIGDSSIGHTQPTKQDRVSLGVAASACFPPLFKPMSFNTNNRSFRYKYVEGKLVDHNNPSPPGEILLTDGGVYDNLGSESVLTKGSSFIISDASGITRNWRHRNPAIMEEIKRPVDIAMDQNGKLRRRLIFDALIKSKQSVLIESAKLITTYSSKEIPQFESPTKIEDMPVYPILQRDLEIAIGEIRTDLNAFHDIEIQLLIWNGMAKVDAALKRWVPSIINGTQWSLVPQLQGIDQDTALKIMQAGKHQKLWGTLHKELHLNPDRKFIDQISEVLC</sequence>
<organism evidence="3 4">
    <name type="scientific">Cohnella hongkongensis</name>
    <dbReference type="NCBI Taxonomy" id="178337"/>
    <lineage>
        <taxon>Bacteria</taxon>
        <taxon>Bacillati</taxon>
        <taxon>Bacillota</taxon>
        <taxon>Bacilli</taxon>
        <taxon>Bacillales</taxon>
        <taxon>Paenibacillaceae</taxon>
        <taxon>Cohnella</taxon>
    </lineage>
</organism>